<proteinExistence type="predicted"/>
<dbReference type="InterPro" id="IPR011006">
    <property type="entry name" value="CheY-like_superfamily"/>
</dbReference>
<evidence type="ECO:0000313" key="3">
    <source>
        <dbReference type="EMBL" id="MEE4546244.1"/>
    </source>
</evidence>
<accession>A0ABU7PLV4</accession>
<dbReference type="Proteomes" id="UP001344658">
    <property type="component" value="Unassembled WGS sequence"/>
</dbReference>
<dbReference type="CDD" id="cd17557">
    <property type="entry name" value="REC_Rcp-like"/>
    <property type="match status" value="1"/>
</dbReference>
<dbReference type="Gene3D" id="3.40.50.2300">
    <property type="match status" value="1"/>
</dbReference>
<gene>
    <name evidence="3" type="ORF">V2S66_30295</name>
</gene>
<reference evidence="3 4" key="1">
    <citation type="submission" date="2023-12" db="EMBL/GenBank/DDBJ databases">
        <title>Streptomyces sp. V4-01.</title>
        <authorList>
            <person name="Somphong A."/>
            <person name="Phongsopitanun W."/>
        </authorList>
    </citation>
    <scope>NUCLEOTIDE SEQUENCE [LARGE SCALE GENOMIC DNA]</scope>
    <source>
        <strain evidence="3 4">V4-01</strain>
    </source>
</reference>
<feature type="domain" description="Response regulatory" evidence="2">
    <location>
        <begin position="109"/>
        <end position="230"/>
    </location>
</feature>
<comment type="caution">
    <text evidence="3">The sequence shown here is derived from an EMBL/GenBank/DDBJ whole genome shotgun (WGS) entry which is preliminary data.</text>
</comment>
<dbReference type="PANTHER" id="PTHR44520:SF2">
    <property type="entry name" value="RESPONSE REGULATOR RCP1"/>
    <property type="match status" value="1"/>
</dbReference>
<sequence>MGWARGALDGLVTAMTASPDGAAGPADTRTDALHRLATLALLNEALQPRVLQAARDAAAQGANYGQLGAAWNITRQGARKRWPGLVFDHVPQTSRGRSMDSAAPTRSYTVLLVEDDDADAMLIEEALLEHGMARTVHRATDGIAALARLRDETQPRPDLLVLDLNMPRMNGQELLAVLKADPALVTVPIVVLTTSSAPDDINAAYSSYANAYVTKPVNLDDFNRAVRGIDNFFLDTVAHPEGT</sequence>
<dbReference type="InterPro" id="IPR001789">
    <property type="entry name" value="Sig_transdc_resp-reg_receiver"/>
</dbReference>
<dbReference type="SUPFAM" id="SSF52172">
    <property type="entry name" value="CheY-like"/>
    <property type="match status" value="1"/>
</dbReference>
<dbReference type="Pfam" id="PF00072">
    <property type="entry name" value="Response_reg"/>
    <property type="match status" value="1"/>
</dbReference>
<dbReference type="EMBL" id="JAZEWV010000042">
    <property type="protein sequence ID" value="MEE4546244.1"/>
    <property type="molecule type" value="Genomic_DNA"/>
</dbReference>
<dbReference type="InterPro" id="IPR052893">
    <property type="entry name" value="TCS_response_regulator"/>
</dbReference>
<evidence type="ECO:0000313" key="4">
    <source>
        <dbReference type="Proteomes" id="UP001344658"/>
    </source>
</evidence>
<dbReference type="RefSeq" id="WP_330799947.1">
    <property type="nucleotide sequence ID" value="NZ_JAZEWV010000042.1"/>
</dbReference>
<feature type="modified residue" description="4-aspartylphosphate" evidence="1">
    <location>
        <position position="163"/>
    </location>
</feature>
<organism evidence="3 4">
    <name type="scientific">Actinacidiphila polyblastidii</name>
    <dbReference type="NCBI Taxonomy" id="3110430"/>
    <lineage>
        <taxon>Bacteria</taxon>
        <taxon>Bacillati</taxon>
        <taxon>Actinomycetota</taxon>
        <taxon>Actinomycetes</taxon>
        <taxon>Kitasatosporales</taxon>
        <taxon>Streptomycetaceae</taxon>
        <taxon>Actinacidiphila</taxon>
    </lineage>
</organism>
<dbReference type="PANTHER" id="PTHR44520">
    <property type="entry name" value="RESPONSE REGULATOR RCP1-RELATED"/>
    <property type="match status" value="1"/>
</dbReference>
<name>A0ABU7PLV4_9ACTN</name>
<keyword evidence="1" id="KW-0597">Phosphoprotein</keyword>
<dbReference type="SMART" id="SM00448">
    <property type="entry name" value="REC"/>
    <property type="match status" value="1"/>
</dbReference>
<keyword evidence="4" id="KW-1185">Reference proteome</keyword>
<protein>
    <submittedName>
        <fullName evidence="3">Response regulator</fullName>
    </submittedName>
</protein>
<evidence type="ECO:0000259" key="2">
    <source>
        <dbReference type="PROSITE" id="PS50110"/>
    </source>
</evidence>
<evidence type="ECO:0000256" key="1">
    <source>
        <dbReference type="PROSITE-ProRule" id="PRU00169"/>
    </source>
</evidence>
<dbReference type="PROSITE" id="PS50110">
    <property type="entry name" value="RESPONSE_REGULATORY"/>
    <property type="match status" value="1"/>
</dbReference>